<dbReference type="InterPro" id="IPR005467">
    <property type="entry name" value="His_kinase_dom"/>
</dbReference>
<dbReference type="PANTHER" id="PTHR45453:SF1">
    <property type="entry name" value="PHOSPHATE REGULON SENSOR PROTEIN PHOR"/>
    <property type="match status" value="1"/>
</dbReference>
<organism evidence="11 12">
    <name type="scientific">Blautia producta</name>
    <dbReference type="NCBI Taxonomy" id="33035"/>
    <lineage>
        <taxon>Bacteria</taxon>
        <taxon>Bacillati</taxon>
        <taxon>Bacillota</taxon>
        <taxon>Clostridia</taxon>
        <taxon>Lachnospirales</taxon>
        <taxon>Lachnospiraceae</taxon>
        <taxon>Blautia</taxon>
    </lineage>
</organism>
<evidence type="ECO:0000256" key="5">
    <source>
        <dbReference type="ARBA" id="ARBA00022679"/>
    </source>
</evidence>
<dbReference type="InterPro" id="IPR036097">
    <property type="entry name" value="HisK_dim/P_sf"/>
</dbReference>
<evidence type="ECO:0000256" key="6">
    <source>
        <dbReference type="ARBA" id="ARBA00022777"/>
    </source>
</evidence>
<dbReference type="GO" id="GO:0016036">
    <property type="term" value="P:cellular response to phosphate starvation"/>
    <property type="evidence" value="ECO:0007669"/>
    <property type="project" value="TreeGrafter"/>
</dbReference>
<keyword evidence="6 11" id="KW-0418">Kinase</keyword>
<dbReference type="SMART" id="SM00387">
    <property type="entry name" value="HATPase_c"/>
    <property type="match status" value="1"/>
</dbReference>
<dbReference type="Gene3D" id="1.10.287.130">
    <property type="match status" value="1"/>
</dbReference>
<dbReference type="SUPFAM" id="SSF47384">
    <property type="entry name" value="Homodimeric domain of signal transducing histidine kinase"/>
    <property type="match status" value="1"/>
</dbReference>
<dbReference type="SMART" id="SM00388">
    <property type="entry name" value="HisKA"/>
    <property type="match status" value="1"/>
</dbReference>
<name>A0A7G5MS16_9FIRM</name>
<dbReference type="Gene3D" id="6.10.340.10">
    <property type="match status" value="1"/>
</dbReference>
<dbReference type="AlphaFoldDB" id="A0A7G5MS16"/>
<feature type="transmembrane region" description="Helical" evidence="8">
    <location>
        <begin position="182"/>
        <end position="203"/>
    </location>
</feature>
<keyword evidence="8" id="KW-0812">Transmembrane</keyword>
<accession>A0A7G5MS16</accession>
<dbReference type="Pfam" id="PF00512">
    <property type="entry name" value="HisKA"/>
    <property type="match status" value="1"/>
</dbReference>
<dbReference type="EMBL" id="CP039126">
    <property type="protein sequence ID" value="QMW77409.1"/>
    <property type="molecule type" value="Genomic_DNA"/>
</dbReference>
<comment type="subcellular location">
    <subcellularLocation>
        <location evidence="2">Membrane</location>
    </subcellularLocation>
</comment>
<dbReference type="InterPro" id="IPR050351">
    <property type="entry name" value="BphY/WalK/GraS-like"/>
</dbReference>
<dbReference type="PROSITE" id="PS50885">
    <property type="entry name" value="HAMP"/>
    <property type="match status" value="1"/>
</dbReference>
<evidence type="ECO:0000259" key="10">
    <source>
        <dbReference type="PROSITE" id="PS50885"/>
    </source>
</evidence>
<dbReference type="Proteomes" id="UP000515789">
    <property type="component" value="Chromosome"/>
</dbReference>
<evidence type="ECO:0000256" key="2">
    <source>
        <dbReference type="ARBA" id="ARBA00004370"/>
    </source>
</evidence>
<reference evidence="11 12" key="1">
    <citation type="submission" date="2019-04" db="EMBL/GenBank/DDBJ databases">
        <authorList>
            <person name="Schori C."/>
            <person name="Ahrens C."/>
        </authorList>
    </citation>
    <scope>NUCLEOTIDE SEQUENCE [LARGE SCALE GENOMIC DNA]</scope>
    <source>
        <strain evidence="11 12">DSM 2950</strain>
    </source>
</reference>
<dbReference type="GO" id="GO:0005886">
    <property type="term" value="C:plasma membrane"/>
    <property type="evidence" value="ECO:0007669"/>
    <property type="project" value="TreeGrafter"/>
</dbReference>
<protein>
    <recommendedName>
        <fullName evidence="3">histidine kinase</fullName>
        <ecNumber evidence="3">2.7.13.3</ecNumber>
    </recommendedName>
</protein>
<dbReference type="Gene3D" id="3.30.565.10">
    <property type="entry name" value="Histidine kinase-like ATPase, C-terminal domain"/>
    <property type="match status" value="1"/>
</dbReference>
<evidence type="ECO:0000256" key="4">
    <source>
        <dbReference type="ARBA" id="ARBA00022553"/>
    </source>
</evidence>
<dbReference type="InterPro" id="IPR003661">
    <property type="entry name" value="HisK_dim/P_dom"/>
</dbReference>
<dbReference type="GO" id="GO:0000155">
    <property type="term" value="F:phosphorelay sensor kinase activity"/>
    <property type="evidence" value="ECO:0007669"/>
    <property type="project" value="InterPro"/>
</dbReference>
<dbReference type="PANTHER" id="PTHR45453">
    <property type="entry name" value="PHOSPHATE REGULON SENSOR PROTEIN PHOR"/>
    <property type="match status" value="1"/>
</dbReference>
<keyword evidence="8" id="KW-1133">Transmembrane helix</keyword>
<dbReference type="PRINTS" id="PR00344">
    <property type="entry name" value="BCTRLSENSOR"/>
</dbReference>
<dbReference type="PROSITE" id="PS50109">
    <property type="entry name" value="HIS_KIN"/>
    <property type="match status" value="1"/>
</dbReference>
<evidence type="ECO:0000256" key="1">
    <source>
        <dbReference type="ARBA" id="ARBA00000085"/>
    </source>
</evidence>
<feature type="transmembrane region" description="Helical" evidence="8">
    <location>
        <begin position="20"/>
        <end position="40"/>
    </location>
</feature>
<keyword evidence="7" id="KW-0902">Two-component regulatory system</keyword>
<keyword evidence="8" id="KW-0472">Membrane</keyword>
<evidence type="ECO:0000256" key="3">
    <source>
        <dbReference type="ARBA" id="ARBA00012438"/>
    </source>
</evidence>
<dbReference type="EC" id="2.7.13.3" evidence="3"/>
<dbReference type="SUPFAM" id="SSF55874">
    <property type="entry name" value="ATPase domain of HSP90 chaperone/DNA topoisomerase II/histidine kinase"/>
    <property type="match status" value="1"/>
</dbReference>
<gene>
    <name evidence="11" type="ORF">E5259_07280</name>
</gene>
<feature type="domain" description="Histidine kinase" evidence="9">
    <location>
        <begin position="260"/>
        <end position="477"/>
    </location>
</feature>
<proteinExistence type="predicted"/>
<evidence type="ECO:0000313" key="11">
    <source>
        <dbReference type="EMBL" id="QMW77409.1"/>
    </source>
</evidence>
<dbReference type="InterPro" id="IPR003594">
    <property type="entry name" value="HATPase_dom"/>
</dbReference>
<dbReference type="InterPro" id="IPR036890">
    <property type="entry name" value="HATPase_C_sf"/>
</dbReference>
<dbReference type="InterPro" id="IPR004358">
    <property type="entry name" value="Sig_transdc_His_kin-like_C"/>
</dbReference>
<comment type="catalytic activity">
    <reaction evidence="1">
        <text>ATP + protein L-histidine = ADP + protein N-phospho-L-histidine.</text>
        <dbReference type="EC" id="2.7.13.3"/>
    </reaction>
</comment>
<dbReference type="GO" id="GO:0004721">
    <property type="term" value="F:phosphoprotein phosphatase activity"/>
    <property type="evidence" value="ECO:0007669"/>
    <property type="project" value="TreeGrafter"/>
</dbReference>
<evidence type="ECO:0000256" key="8">
    <source>
        <dbReference type="SAM" id="Phobius"/>
    </source>
</evidence>
<keyword evidence="5" id="KW-0808">Transferase</keyword>
<dbReference type="Pfam" id="PF02518">
    <property type="entry name" value="HATPase_c"/>
    <property type="match status" value="1"/>
</dbReference>
<evidence type="ECO:0000313" key="12">
    <source>
        <dbReference type="Proteomes" id="UP000515789"/>
    </source>
</evidence>
<evidence type="ECO:0000259" key="9">
    <source>
        <dbReference type="PROSITE" id="PS50109"/>
    </source>
</evidence>
<dbReference type="CDD" id="cd00082">
    <property type="entry name" value="HisKA"/>
    <property type="match status" value="1"/>
</dbReference>
<sequence length="479" mass="54351">MKLFGKKIKHTFFKSLRFRILLILIVIGIVPSIIVENVIVNSYENRAVDIRTVNVKNQCDILGNQLMKEDYLNHPESEVINNELSMLSAIYNGRILIINEDFRVIKDTFDIDVGRYVLSEEVIRCFEGEKNTPHYDKKNSYIELTSPLTVPGKKKVKGVMLISISTSEIADSIDMLEQRGNLLLIAICLLVVVFGYFLAGILVKPFSRVTKSIEDLTDGYLDEEISVPDYTETELITNAFNKMLSRMKVLDESRQEFVSNVSHELKTPMTSMKVLADSLVGQENVPVELYQEFMQDIAVEIDRENKIITDLLSLVKMDKKASDLNITEVNINHLLENILKRLKPIAEAKQVELILESYRPVVAEVDEVKLSLALSNLVENGIKYNTEDGWVRVTLNADHKYFYVSVADSGIGIPEESIDRIFERFYRVDKSHSREIGGTGLGLAITRNAIVMHRGAIKVKSEEHKGTTFSVRIPLTYIA</sequence>
<keyword evidence="4" id="KW-0597">Phosphoprotein</keyword>
<dbReference type="InterPro" id="IPR003660">
    <property type="entry name" value="HAMP_dom"/>
</dbReference>
<evidence type="ECO:0000256" key="7">
    <source>
        <dbReference type="ARBA" id="ARBA00023012"/>
    </source>
</evidence>
<dbReference type="FunFam" id="3.30.565.10:FF:000006">
    <property type="entry name" value="Sensor histidine kinase WalK"/>
    <property type="match status" value="1"/>
</dbReference>
<feature type="domain" description="HAMP" evidence="10">
    <location>
        <begin position="200"/>
        <end position="252"/>
    </location>
</feature>